<evidence type="ECO:0000313" key="2">
    <source>
        <dbReference type="Proteomes" id="UP000192527"/>
    </source>
</evidence>
<dbReference type="OrthoDB" id="9796370at2"/>
<dbReference type="Proteomes" id="UP000192527">
    <property type="component" value="Chromosome"/>
</dbReference>
<sequence>MTNKGKQLSNAYSTGGGGANFENRVQASFVVLMLTGGFSPCLPNWPIAEIKLQGKYQGFDTDDVIVFAKQPGSDRQAKLLGQIKHSISITESNKAFGEVIQATWKDFNNKHLFNDSTDALALITGPLSAKDTINVRGLLNQAHYSKNAADFIERISYARFTGEGQREKLGVFRTHLKHANNDVEVSDEELWRFLKSFNLLLYDLDIKGVTLSLLHTLIGQYSQKRSEDLLALIEKEVSHRNENASYINIDSIPEDIRSAFKEREKRTIPSEFIEVQKDSLDSDWNTFKYADDLVKSSLLGSWNEKYDGDTDIVSHFADKEYSQWISHVREILQYPESPVTLKDGIWSVLKRKELVSMLDHRVYDDILERFKNSAITILVERDPKFSLPSSQRFAASFYQTEVKCSPSLRKGIAEGLALLGSYDKEMPSCSENPKVIVDQIVQELFKDSDWELWGSLDYLLPLIAEASPEQFLIAVEKYLQQEPCPFDKLFKQESDVFGGENYLTGLLWALETLAWDDRFLVRVTVILGDLAFRDPGGTWSNRPSKSLTTIFLPWFPQTKATIEKRKVAVQTLLKEVPLVGWKLLINLIPNKFQTSTGSHKPKWRMDILKDETIRVTGKDYWDQVSGYCELAVNMAENNLDKLTELVNYLNHLPRNSIERMLHIISSQSIISKPEKERMQLWTELVKFSSKHRRFSEFEWSLNSEMVTKIESVAKALAPKNPMNLHQILFRNDTIDIFVSEGNWEDQSKEIEQRRQTALREIFNYGGIDGIIKFSNEVDHPESVGFLLGLMTELKIDEKILPNLLKEENKLLQFTKSFIKGRFQSGQWEWVDSISKTDWDEKHIGEFFACLPFYKKTWERAIELLGDRENEFWEKVKAIPSTVDSDLNEAIDKLLYYDRPNEAVNCLYTLYEKKHLFNNDRVAKALLEVVNSNATPTSMDTYHYVELIRKLQNDPNTNSEDLFNVEWAFLPLLDDYSNTSPKFLENKLASDPRFFNEVIGIVYRSKKEKDPEDKPTEEQQTLASNAYKLLSNWKTPPGLKEDGTFSEDDFNDWLKVTKEMCKKTGHIDVALSHVGRVLFYSAPDDNGLWINEEVASALNSRDGEMIRNGFRMEVINSRGPVTVDPSGKPEKDLAVKYRSLADKIENAGYYRFATTLKSIADSYEYDAEQIIKMNLEIKS</sequence>
<name>A0A1W5ZZX2_9BACI</name>
<dbReference type="AlphaFoldDB" id="A0A1W5ZZX2"/>
<gene>
    <name evidence="1" type="ORF">HM131_19045</name>
</gene>
<accession>A0A1W5ZZX2</accession>
<reference evidence="1 2" key="1">
    <citation type="submission" date="2017-04" db="EMBL/GenBank/DDBJ databases">
        <title>The whole genome sequencing and assembly of Halobacillus mangrovi strain.</title>
        <authorList>
            <person name="Lee S.-J."/>
            <person name="Park M.-K."/>
            <person name="Kim J.-Y."/>
            <person name="Lee Y.-J."/>
            <person name="Yi H."/>
            <person name="Bahn Y.-S."/>
            <person name="Kim J.F."/>
            <person name="Lee D.-W."/>
        </authorList>
    </citation>
    <scope>NUCLEOTIDE SEQUENCE [LARGE SCALE GENOMIC DNA]</scope>
    <source>
        <strain evidence="1 2">KTB 131</strain>
    </source>
</reference>
<evidence type="ECO:0000313" key="1">
    <source>
        <dbReference type="EMBL" id="ARI78804.1"/>
    </source>
</evidence>
<dbReference type="KEGG" id="hmn:HM131_19045"/>
<proteinExistence type="predicted"/>
<dbReference type="EMBL" id="CP020772">
    <property type="protein sequence ID" value="ARI78804.1"/>
    <property type="molecule type" value="Genomic_DNA"/>
</dbReference>
<keyword evidence="2" id="KW-1185">Reference proteome</keyword>
<dbReference type="RefSeq" id="WP_085031263.1">
    <property type="nucleotide sequence ID" value="NZ_CP020772.1"/>
</dbReference>
<organism evidence="1 2">
    <name type="scientific">Halobacillus mangrovi</name>
    <dbReference type="NCBI Taxonomy" id="402384"/>
    <lineage>
        <taxon>Bacteria</taxon>
        <taxon>Bacillati</taxon>
        <taxon>Bacillota</taxon>
        <taxon>Bacilli</taxon>
        <taxon>Bacillales</taxon>
        <taxon>Bacillaceae</taxon>
        <taxon>Halobacillus</taxon>
    </lineage>
</organism>
<protein>
    <submittedName>
        <fullName evidence="1">Uncharacterized protein</fullName>
    </submittedName>
</protein>